<comment type="caution">
    <text evidence="1">The sequence shown here is derived from an EMBL/GenBank/DDBJ whole genome shotgun (WGS) entry which is preliminary data.</text>
</comment>
<dbReference type="EMBL" id="JAKOGI010002417">
    <property type="protein sequence ID" value="KAJ8422043.1"/>
    <property type="molecule type" value="Genomic_DNA"/>
</dbReference>
<accession>A0A9Q1JK98</accession>
<evidence type="ECO:0000313" key="2">
    <source>
        <dbReference type="Proteomes" id="UP001153076"/>
    </source>
</evidence>
<evidence type="ECO:0000313" key="1">
    <source>
        <dbReference type="EMBL" id="KAJ8422043.1"/>
    </source>
</evidence>
<name>A0A9Q1JK98_9CARY</name>
<protein>
    <submittedName>
        <fullName evidence="1">Uncharacterized protein</fullName>
    </submittedName>
</protein>
<organism evidence="1 2">
    <name type="scientific">Carnegiea gigantea</name>
    <dbReference type="NCBI Taxonomy" id="171969"/>
    <lineage>
        <taxon>Eukaryota</taxon>
        <taxon>Viridiplantae</taxon>
        <taxon>Streptophyta</taxon>
        <taxon>Embryophyta</taxon>
        <taxon>Tracheophyta</taxon>
        <taxon>Spermatophyta</taxon>
        <taxon>Magnoliopsida</taxon>
        <taxon>eudicotyledons</taxon>
        <taxon>Gunneridae</taxon>
        <taxon>Pentapetalae</taxon>
        <taxon>Caryophyllales</taxon>
        <taxon>Cactineae</taxon>
        <taxon>Cactaceae</taxon>
        <taxon>Cactoideae</taxon>
        <taxon>Echinocereeae</taxon>
        <taxon>Carnegiea</taxon>
    </lineage>
</organism>
<proteinExistence type="predicted"/>
<gene>
    <name evidence="1" type="ORF">Cgig2_001035</name>
</gene>
<dbReference type="Proteomes" id="UP001153076">
    <property type="component" value="Unassembled WGS sequence"/>
</dbReference>
<keyword evidence="2" id="KW-1185">Reference proteome</keyword>
<dbReference type="OrthoDB" id="6205933at2759"/>
<sequence>MENGSSRVKILGIDVAILATPIPAIPIQRIASKSYPLEFMSQVSKSDDVNFKEELEHIPVTSGSQCFPSIGQIPSFGKDLFDSKSKLDGSKGDCSPNDDEIESIHGAHASSLLPRPQRPLRAVQEEIFVFNTDAVIKVVEGLIKLAYDFKDLQQSYFD</sequence>
<reference evidence="1" key="1">
    <citation type="submission" date="2022-04" db="EMBL/GenBank/DDBJ databases">
        <title>Carnegiea gigantea Genome sequencing and assembly v2.</title>
        <authorList>
            <person name="Copetti D."/>
            <person name="Sanderson M.J."/>
            <person name="Burquez A."/>
            <person name="Wojciechowski M.F."/>
        </authorList>
    </citation>
    <scope>NUCLEOTIDE SEQUENCE</scope>
    <source>
        <strain evidence="1">SGP5-SGP5p</strain>
        <tissue evidence="1">Aerial part</tissue>
    </source>
</reference>
<dbReference type="AlphaFoldDB" id="A0A9Q1JK98"/>